<dbReference type="OrthoDB" id="9799672at2"/>
<dbReference type="GO" id="GO:0008171">
    <property type="term" value="F:O-methyltransferase activity"/>
    <property type="evidence" value="ECO:0007669"/>
    <property type="project" value="InterPro"/>
</dbReference>
<dbReference type="Gene3D" id="3.40.50.150">
    <property type="entry name" value="Vaccinia Virus protein VP39"/>
    <property type="match status" value="1"/>
</dbReference>
<keyword evidence="2 4" id="KW-0808">Transferase</keyword>
<name>A0A2T0SQU0_9PSEU</name>
<sequence>MTRTSTLRDPRVERALSRMFAQAEHDDVAAAAVVADRPTGYAPTTARERADDAAAIYMPISAEGGRLLYNLVRAARPTTVVEFGTSFGISTLHLAAAVRDNGRGHVITTELSRAKTAASRRTFAETGLDDLVTVLEGDALDTLATIEGAVDLVLLDGWKDLCLPVLHLLEPRLSPGTLVVADDTSFPSMAPYLAYVRDPANGYHSVDFPVEDGMEISCRI</sequence>
<keyword evidence="1 4" id="KW-0489">Methyltransferase</keyword>
<dbReference type="PANTHER" id="PTHR43167:SF1">
    <property type="entry name" value="PUTATIVE (AFU_ORTHOLOGUE AFUA_6G01830)-RELATED"/>
    <property type="match status" value="1"/>
</dbReference>
<evidence type="ECO:0000313" key="5">
    <source>
        <dbReference type="Proteomes" id="UP000239494"/>
    </source>
</evidence>
<dbReference type="PROSITE" id="PS51682">
    <property type="entry name" value="SAM_OMT_I"/>
    <property type="match status" value="1"/>
</dbReference>
<proteinExistence type="predicted"/>
<accession>A0A2T0SQU0</accession>
<dbReference type="AlphaFoldDB" id="A0A2T0SQU0"/>
<dbReference type="GO" id="GO:0032259">
    <property type="term" value="P:methylation"/>
    <property type="evidence" value="ECO:0007669"/>
    <property type="project" value="UniProtKB-KW"/>
</dbReference>
<dbReference type="SUPFAM" id="SSF53335">
    <property type="entry name" value="S-adenosyl-L-methionine-dependent methyltransferases"/>
    <property type="match status" value="1"/>
</dbReference>
<reference evidence="4 5" key="1">
    <citation type="submission" date="2018-03" db="EMBL/GenBank/DDBJ databases">
        <title>Genomic Encyclopedia of Archaeal and Bacterial Type Strains, Phase II (KMG-II): from individual species to whole genera.</title>
        <authorList>
            <person name="Goeker M."/>
        </authorList>
    </citation>
    <scope>NUCLEOTIDE SEQUENCE [LARGE SCALE GENOMIC DNA]</scope>
    <source>
        <strain evidence="4 5">DSM 44720</strain>
    </source>
</reference>
<dbReference type="RefSeq" id="WP_106193356.1">
    <property type="nucleotide sequence ID" value="NZ_PVTF01000013.1"/>
</dbReference>
<protein>
    <submittedName>
        <fullName evidence="4">Putative O-methyltransferase YrrM</fullName>
    </submittedName>
</protein>
<comment type="caution">
    <text evidence="4">The sequence shown here is derived from an EMBL/GenBank/DDBJ whole genome shotgun (WGS) entry which is preliminary data.</text>
</comment>
<dbReference type="Pfam" id="PF13578">
    <property type="entry name" value="Methyltransf_24"/>
    <property type="match status" value="1"/>
</dbReference>
<evidence type="ECO:0000256" key="2">
    <source>
        <dbReference type="ARBA" id="ARBA00022679"/>
    </source>
</evidence>
<gene>
    <name evidence="4" type="ORF">CLV43_113208</name>
</gene>
<organism evidence="4 5">
    <name type="scientific">Umezawaea tangerina</name>
    <dbReference type="NCBI Taxonomy" id="84725"/>
    <lineage>
        <taxon>Bacteria</taxon>
        <taxon>Bacillati</taxon>
        <taxon>Actinomycetota</taxon>
        <taxon>Actinomycetes</taxon>
        <taxon>Pseudonocardiales</taxon>
        <taxon>Pseudonocardiaceae</taxon>
        <taxon>Umezawaea</taxon>
    </lineage>
</organism>
<dbReference type="EMBL" id="PVTF01000013">
    <property type="protein sequence ID" value="PRY35781.1"/>
    <property type="molecule type" value="Genomic_DNA"/>
</dbReference>
<keyword evidence="5" id="KW-1185">Reference proteome</keyword>
<keyword evidence="3" id="KW-0949">S-adenosyl-L-methionine</keyword>
<evidence type="ECO:0000256" key="3">
    <source>
        <dbReference type="ARBA" id="ARBA00022691"/>
    </source>
</evidence>
<evidence type="ECO:0000313" key="4">
    <source>
        <dbReference type="EMBL" id="PRY35781.1"/>
    </source>
</evidence>
<dbReference type="PANTHER" id="PTHR43167">
    <property type="entry name" value="PUTATIVE (AFU_ORTHOLOGUE AFUA_6G01830)-RELATED"/>
    <property type="match status" value="1"/>
</dbReference>
<dbReference type="Proteomes" id="UP000239494">
    <property type="component" value="Unassembled WGS sequence"/>
</dbReference>
<dbReference type="InterPro" id="IPR002935">
    <property type="entry name" value="SAM_O-MeTrfase"/>
</dbReference>
<evidence type="ECO:0000256" key="1">
    <source>
        <dbReference type="ARBA" id="ARBA00022603"/>
    </source>
</evidence>
<dbReference type="InterPro" id="IPR029063">
    <property type="entry name" value="SAM-dependent_MTases_sf"/>
</dbReference>
<dbReference type="CDD" id="cd02440">
    <property type="entry name" value="AdoMet_MTases"/>
    <property type="match status" value="1"/>
</dbReference>